<keyword evidence="1" id="KW-0732">Signal</keyword>
<dbReference type="Proteomes" id="UP001230685">
    <property type="component" value="Unassembled WGS sequence"/>
</dbReference>
<accession>A0ABT9EM17</accession>
<organism evidence="2 3">
    <name type="scientific">Sphingomonas aurea</name>
    <dbReference type="NCBI Taxonomy" id="3063994"/>
    <lineage>
        <taxon>Bacteria</taxon>
        <taxon>Pseudomonadati</taxon>
        <taxon>Pseudomonadota</taxon>
        <taxon>Alphaproteobacteria</taxon>
        <taxon>Sphingomonadales</taxon>
        <taxon>Sphingomonadaceae</taxon>
        <taxon>Sphingomonas</taxon>
    </lineage>
</organism>
<sequence length="124" mass="13131">MIRYCAASLLLLPLLAGCDRQPVPAANTAAAATNEAAAPEEGYAAKIRALPAGQRDGVFLRAVRDSKESCQEVTNEYEINPMQGKDSWAVTCDKTNHWVIAIDGDGNAQVTKVSATSRLPAKGS</sequence>
<feature type="signal peptide" evidence="1">
    <location>
        <begin position="1"/>
        <end position="25"/>
    </location>
</feature>
<keyword evidence="3" id="KW-1185">Reference proteome</keyword>
<evidence type="ECO:0000256" key="1">
    <source>
        <dbReference type="SAM" id="SignalP"/>
    </source>
</evidence>
<evidence type="ECO:0000313" key="2">
    <source>
        <dbReference type="EMBL" id="MDP1027683.1"/>
    </source>
</evidence>
<dbReference type="RefSeq" id="WP_305173396.1">
    <property type="nucleotide sequence ID" value="NZ_JAUUDS010000005.1"/>
</dbReference>
<evidence type="ECO:0000313" key="3">
    <source>
        <dbReference type="Proteomes" id="UP001230685"/>
    </source>
</evidence>
<reference evidence="2 3" key="1">
    <citation type="submission" date="2023-07" db="EMBL/GenBank/DDBJ databases">
        <authorList>
            <person name="Kim M.K."/>
        </authorList>
    </citation>
    <scope>NUCLEOTIDE SEQUENCE [LARGE SCALE GENOMIC DNA]</scope>
    <source>
        <strain evidence="2 3">KR1UV-12</strain>
    </source>
</reference>
<gene>
    <name evidence="2" type="ORF">Q5H91_10700</name>
</gene>
<dbReference type="PROSITE" id="PS51257">
    <property type="entry name" value="PROKAR_LIPOPROTEIN"/>
    <property type="match status" value="1"/>
</dbReference>
<proteinExistence type="predicted"/>
<protein>
    <recommendedName>
        <fullName evidence="4">Lipoprotein</fullName>
    </recommendedName>
</protein>
<feature type="chain" id="PRO_5046666282" description="Lipoprotein" evidence="1">
    <location>
        <begin position="26"/>
        <end position="124"/>
    </location>
</feature>
<dbReference type="EMBL" id="JAUUDS010000005">
    <property type="protein sequence ID" value="MDP1027683.1"/>
    <property type="molecule type" value="Genomic_DNA"/>
</dbReference>
<evidence type="ECO:0008006" key="4">
    <source>
        <dbReference type="Google" id="ProtNLM"/>
    </source>
</evidence>
<name>A0ABT9EM17_9SPHN</name>
<comment type="caution">
    <text evidence="2">The sequence shown here is derived from an EMBL/GenBank/DDBJ whole genome shotgun (WGS) entry which is preliminary data.</text>
</comment>